<name>A0ABZ0U5B0_9FIRM</name>
<dbReference type="EMBL" id="CP136422">
    <property type="protein sequence ID" value="WPX72397.1"/>
    <property type="molecule type" value="Genomic_DNA"/>
</dbReference>
<dbReference type="InterPro" id="IPR027417">
    <property type="entry name" value="P-loop_NTPase"/>
</dbReference>
<dbReference type="InterPro" id="IPR011990">
    <property type="entry name" value="TPR-like_helical_dom_sf"/>
</dbReference>
<dbReference type="InterPro" id="IPR019734">
    <property type="entry name" value="TPR_rpt"/>
</dbReference>
<evidence type="ECO:0000313" key="1">
    <source>
        <dbReference type="EMBL" id="WPX72397.1"/>
    </source>
</evidence>
<evidence type="ECO:0000313" key="2">
    <source>
        <dbReference type="Proteomes" id="UP001325248"/>
    </source>
</evidence>
<sequence length="757" mass="86519">MSYANRTAEFEQMKYHINSEDTPVIIIKAYPACGISSFINERIKGELIAPELFLYLPIPRENSLKDVIFSQLVKPPFDSIFQKFLDKTFGSHNTSVISSIAQGVPYIGSFLGRIAESKSAPPIYTGDYPSAVEQLLLPFFSMLKEKAGGTPFTIVLDPIGRLSEDSFSLLHNLIDSGVLQCIIIQIQGHEEQFLKFRNSLRLHSINFKEVEFDRPHTKLIKELAALYNLHIEDRDADMIANNSNQNIHKIIDAILDYGNHSIKPDEPLSECEKTVISILHIFSIPMDEKELINVVASGNDFAMNIMQTCHKAFQSLVSRGLITWKEGKLELCTTSHPVVQKILDSYADQLVYKNIVYSYLCVSNNNSRLRYLLSQQLGCTSRKDALPFLQSLIKVGEIASPELLSAAELKRGNREDCLLACINYCRMRRYKDALQWISSIIYDETDEGLNALRATLLNRTRNTALAEKELIRCLRKQGEPSRQNLLGSFLISNYIHAENMPMAQKVFVELIKHYPNSPMQGYLYRNVASAYNGNRDEWYEKALEAFTRDNDDFGLYTTLCNWGYAQCLEKKYEEALQKLQKAQDGLMPFSKTHLHIVYNNLGICYLMLEKYQEASQNLLLAKTLGENSMPKIFTSINMACLNAVSGNTSKAVNLLRDLEAEIEEHPLDRVRQKYYINRLLVECLSGNKNIDGLIAQTEKYLDRYHPEQTEEALQVYQSFSKSPYLFDKQLWRKLYSPCGLAYWYMDPLKLLPKGTVK</sequence>
<accession>A0ABZ0U5B0</accession>
<evidence type="ECO:0008006" key="3">
    <source>
        <dbReference type="Google" id="ProtNLM"/>
    </source>
</evidence>
<dbReference type="SMART" id="SM00028">
    <property type="entry name" value="TPR"/>
    <property type="match status" value="2"/>
</dbReference>
<proteinExistence type="predicted"/>
<organism evidence="1 2">
    <name type="scientific">Blautia producta</name>
    <dbReference type="NCBI Taxonomy" id="33035"/>
    <lineage>
        <taxon>Bacteria</taxon>
        <taxon>Bacillati</taxon>
        <taxon>Bacillota</taxon>
        <taxon>Clostridia</taxon>
        <taxon>Lachnospirales</taxon>
        <taxon>Lachnospiraceae</taxon>
        <taxon>Blautia</taxon>
    </lineage>
</organism>
<dbReference type="SUPFAM" id="SSF48452">
    <property type="entry name" value="TPR-like"/>
    <property type="match status" value="1"/>
</dbReference>
<keyword evidence="2" id="KW-1185">Reference proteome</keyword>
<gene>
    <name evidence="1" type="ORF">BLCOC_07330</name>
</gene>
<reference evidence="1" key="1">
    <citation type="submission" date="2023-10" db="EMBL/GenBank/DDBJ databases">
        <title>Genome sequence of Blautia coccoides DSM 935.</title>
        <authorList>
            <person name="Boeer T."/>
            <person name="Bengelsdorf F.R."/>
            <person name="Daniel R."/>
            <person name="Poehlein A."/>
        </authorList>
    </citation>
    <scope>NUCLEOTIDE SEQUENCE [LARGE SCALE GENOMIC DNA]</scope>
    <source>
        <strain evidence="1">DSM 935</strain>
    </source>
</reference>
<dbReference type="Proteomes" id="UP001325248">
    <property type="component" value="Chromosome"/>
</dbReference>
<dbReference type="Gene3D" id="1.25.40.10">
    <property type="entry name" value="Tetratricopeptide repeat domain"/>
    <property type="match status" value="1"/>
</dbReference>
<dbReference type="SUPFAM" id="SSF52540">
    <property type="entry name" value="P-loop containing nucleoside triphosphate hydrolases"/>
    <property type="match status" value="1"/>
</dbReference>
<protein>
    <recommendedName>
        <fullName evidence="3">Tetratricopeptide repeat protein</fullName>
    </recommendedName>
</protein>